<comment type="caution">
    <text evidence="2">The sequence shown here is derived from an EMBL/GenBank/DDBJ whole genome shotgun (WGS) entry which is preliminary data.</text>
</comment>
<dbReference type="RefSeq" id="WP_305109915.1">
    <property type="nucleotide sequence ID" value="NZ_JAUTIX010000001.1"/>
</dbReference>
<keyword evidence="1" id="KW-0812">Transmembrane</keyword>
<dbReference type="EMBL" id="JAUTIX010000001">
    <property type="protein sequence ID" value="MDP0396317.1"/>
    <property type="molecule type" value="Genomic_DNA"/>
</dbReference>
<keyword evidence="1" id="KW-0472">Membrane</keyword>
<dbReference type="AlphaFoldDB" id="A0AA90N669"/>
<accession>A0AA90N669</accession>
<gene>
    <name evidence="2" type="ORF">Q7X28_00125</name>
</gene>
<keyword evidence="1" id="KW-1133">Transmembrane helix</keyword>
<organism evidence="2 3">
    <name type="scientific">Tsukamurella strandjordii</name>
    <dbReference type="NCBI Taxonomy" id="147577"/>
    <lineage>
        <taxon>Bacteria</taxon>
        <taxon>Bacillati</taxon>
        <taxon>Actinomycetota</taxon>
        <taxon>Actinomycetes</taxon>
        <taxon>Mycobacteriales</taxon>
        <taxon>Tsukamurellaceae</taxon>
        <taxon>Tsukamurella</taxon>
    </lineage>
</organism>
<name>A0AA90N669_9ACTN</name>
<evidence type="ECO:0000313" key="2">
    <source>
        <dbReference type="EMBL" id="MDP0396317.1"/>
    </source>
</evidence>
<feature type="transmembrane region" description="Helical" evidence="1">
    <location>
        <begin position="109"/>
        <end position="130"/>
    </location>
</feature>
<feature type="transmembrane region" description="Helical" evidence="1">
    <location>
        <begin position="34"/>
        <end position="55"/>
    </location>
</feature>
<sequence>MTTLRILLTLAGLGLVGYGAVLLADLPPRDLLSAALWAAALLVLHDGVFAPLALAAGHTAVRLLPRAWLPGALGGAVAAVTALALAAAVALPRPSGQGAANPTVLDRPYGIALTALLVIIAVACAVSAIVRRRAEISTPEATDPPAAHRR</sequence>
<protein>
    <submittedName>
        <fullName evidence="2">Uncharacterized protein</fullName>
    </submittedName>
</protein>
<dbReference type="Proteomes" id="UP001178281">
    <property type="component" value="Unassembled WGS sequence"/>
</dbReference>
<keyword evidence="3" id="KW-1185">Reference proteome</keyword>
<reference evidence="2" key="1">
    <citation type="submission" date="2023-08" db="EMBL/GenBank/DDBJ databases">
        <title>The draft genome of Tsukamurella strandjordii strain 050030.</title>
        <authorList>
            <person name="Zhao F."/>
            <person name="Feng Y."/>
            <person name="Zong Z."/>
        </authorList>
    </citation>
    <scope>NUCLEOTIDE SEQUENCE</scope>
    <source>
        <strain evidence="2">050030</strain>
    </source>
</reference>
<evidence type="ECO:0000256" key="1">
    <source>
        <dbReference type="SAM" id="Phobius"/>
    </source>
</evidence>
<evidence type="ECO:0000313" key="3">
    <source>
        <dbReference type="Proteomes" id="UP001178281"/>
    </source>
</evidence>
<proteinExistence type="predicted"/>
<feature type="transmembrane region" description="Helical" evidence="1">
    <location>
        <begin position="67"/>
        <end position="89"/>
    </location>
</feature>